<dbReference type="Pfam" id="PF02469">
    <property type="entry name" value="Fasciclin"/>
    <property type="match status" value="1"/>
</dbReference>
<dbReference type="GeneID" id="59349178"/>
<sequence>MQLRLCTLFGFLLPVLAQSDQQIVINQPTTMKPTIADLLTIESSLSIFYGYARELHLSNTFSDSNAPEITVLAPTNKAVMALARKPHQDPVPADDGVIITEEEFDAKSKENVQRWISAHIIPHGAIQFDDQTYDTLLDGKSLTFSSKKGSSGPLDWSHASFGDDIHIVGKREAANGIIYLIDGTVLLD</sequence>
<dbReference type="SUPFAM" id="SSF82153">
    <property type="entry name" value="FAS1 domain"/>
    <property type="match status" value="1"/>
</dbReference>
<organism evidence="4 5">
    <name type="scientific">Mycena indigotica</name>
    <dbReference type="NCBI Taxonomy" id="2126181"/>
    <lineage>
        <taxon>Eukaryota</taxon>
        <taxon>Fungi</taxon>
        <taxon>Dikarya</taxon>
        <taxon>Basidiomycota</taxon>
        <taxon>Agaricomycotina</taxon>
        <taxon>Agaricomycetes</taxon>
        <taxon>Agaricomycetidae</taxon>
        <taxon>Agaricales</taxon>
        <taxon>Marasmiineae</taxon>
        <taxon>Mycenaceae</taxon>
        <taxon>Mycena</taxon>
    </lineage>
</organism>
<name>A0A8H6VYA8_9AGAR</name>
<dbReference type="Proteomes" id="UP000636479">
    <property type="component" value="Unassembled WGS sequence"/>
</dbReference>
<dbReference type="InterPro" id="IPR040200">
    <property type="entry name" value="Mug57-like"/>
</dbReference>
<dbReference type="EMBL" id="JACAZF010000009">
    <property type="protein sequence ID" value="KAF7294693.1"/>
    <property type="molecule type" value="Genomic_DNA"/>
</dbReference>
<gene>
    <name evidence="4" type="ORF">MIND_01006500</name>
</gene>
<evidence type="ECO:0000256" key="2">
    <source>
        <dbReference type="SAM" id="SignalP"/>
    </source>
</evidence>
<proteinExistence type="predicted"/>
<evidence type="ECO:0000313" key="5">
    <source>
        <dbReference type="Proteomes" id="UP000636479"/>
    </source>
</evidence>
<keyword evidence="1 2" id="KW-0732">Signal</keyword>
<keyword evidence="5" id="KW-1185">Reference proteome</keyword>
<reference evidence="4" key="1">
    <citation type="submission" date="2020-05" db="EMBL/GenBank/DDBJ databases">
        <title>Mycena genomes resolve the evolution of fungal bioluminescence.</title>
        <authorList>
            <person name="Tsai I.J."/>
        </authorList>
    </citation>
    <scope>NUCLEOTIDE SEQUENCE</scope>
    <source>
        <strain evidence="4">171206Taipei</strain>
    </source>
</reference>
<feature type="chain" id="PRO_5034152281" evidence="2">
    <location>
        <begin position="18"/>
        <end position="188"/>
    </location>
</feature>
<dbReference type="Gene3D" id="2.30.180.10">
    <property type="entry name" value="FAS1 domain"/>
    <property type="match status" value="1"/>
</dbReference>
<evidence type="ECO:0000259" key="3">
    <source>
        <dbReference type="PROSITE" id="PS50213"/>
    </source>
</evidence>
<dbReference type="InterPro" id="IPR036378">
    <property type="entry name" value="FAS1_dom_sf"/>
</dbReference>
<dbReference type="PANTHER" id="PTHR28156:SF1">
    <property type="entry name" value="FAS1 DOMAIN-CONTAINING PROTEIN YDR262W"/>
    <property type="match status" value="1"/>
</dbReference>
<dbReference type="PROSITE" id="PS50213">
    <property type="entry name" value="FAS1"/>
    <property type="match status" value="1"/>
</dbReference>
<dbReference type="PANTHER" id="PTHR28156">
    <property type="entry name" value="FAS1 DOMAIN-CONTAINING PROTEIN YDR262W"/>
    <property type="match status" value="1"/>
</dbReference>
<dbReference type="AlphaFoldDB" id="A0A8H6VYA8"/>
<comment type="caution">
    <text evidence="4">The sequence shown here is derived from an EMBL/GenBank/DDBJ whole genome shotgun (WGS) entry which is preliminary data.</text>
</comment>
<protein>
    <submittedName>
        <fullName evidence="4">FAS1 domain-containing protein</fullName>
    </submittedName>
</protein>
<accession>A0A8H6VYA8</accession>
<evidence type="ECO:0000256" key="1">
    <source>
        <dbReference type="ARBA" id="ARBA00022729"/>
    </source>
</evidence>
<dbReference type="RefSeq" id="XP_037216056.1">
    <property type="nucleotide sequence ID" value="XM_037366662.1"/>
</dbReference>
<feature type="signal peptide" evidence="2">
    <location>
        <begin position="1"/>
        <end position="17"/>
    </location>
</feature>
<dbReference type="InterPro" id="IPR000782">
    <property type="entry name" value="FAS1_domain"/>
</dbReference>
<dbReference type="OrthoDB" id="5551751at2759"/>
<feature type="domain" description="FAS1" evidence="3">
    <location>
        <begin position="32"/>
        <end position="185"/>
    </location>
</feature>
<evidence type="ECO:0000313" key="4">
    <source>
        <dbReference type="EMBL" id="KAF7294693.1"/>
    </source>
</evidence>